<dbReference type="PANTHER" id="PTHR44858">
    <property type="entry name" value="TETRATRICOPEPTIDE REPEAT PROTEIN 6"/>
    <property type="match status" value="1"/>
</dbReference>
<accession>A0A1L3J9C6</accession>
<keyword evidence="5" id="KW-1185">Reference proteome</keyword>
<dbReference type="Pfam" id="PF13432">
    <property type="entry name" value="TPR_16"/>
    <property type="match status" value="1"/>
</dbReference>
<dbReference type="SMART" id="SM00028">
    <property type="entry name" value="TPR"/>
    <property type="match status" value="7"/>
</dbReference>
<organism evidence="4 5">
    <name type="scientific">Sphingorhabdus lutea</name>
    <dbReference type="NCBI Taxonomy" id="1913578"/>
    <lineage>
        <taxon>Bacteria</taxon>
        <taxon>Pseudomonadati</taxon>
        <taxon>Pseudomonadota</taxon>
        <taxon>Alphaproteobacteria</taxon>
        <taxon>Sphingomonadales</taxon>
        <taxon>Sphingomonadaceae</taxon>
        <taxon>Sphingorhabdus</taxon>
    </lineage>
</organism>
<dbReference type="EMBL" id="CP018154">
    <property type="protein sequence ID" value="APG61720.1"/>
    <property type="molecule type" value="Genomic_DNA"/>
</dbReference>
<dbReference type="GO" id="GO:0009279">
    <property type="term" value="C:cell outer membrane"/>
    <property type="evidence" value="ECO:0007669"/>
    <property type="project" value="TreeGrafter"/>
</dbReference>
<dbReference type="AlphaFoldDB" id="A0A1L3J9C6"/>
<proteinExistence type="predicted"/>
<dbReference type="InterPro" id="IPR019734">
    <property type="entry name" value="TPR_rpt"/>
</dbReference>
<keyword evidence="1" id="KW-0677">Repeat</keyword>
<dbReference type="InterPro" id="IPR050498">
    <property type="entry name" value="Ycf3"/>
</dbReference>
<dbReference type="SUPFAM" id="SSF48452">
    <property type="entry name" value="TPR-like"/>
    <property type="match status" value="3"/>
</dbReference>
<evidence type="ECO:0000313" key="4">
    <source>
        <dbReference type="EMBL" id="APG61720.1"/>
    </source>
</evidence>
<dbReference type="Proteomes" id="UP000242561">
    <property type="component" value="Chromosome"/>
</dbReference>
<evidence type="ECO:0000313" key="5">
    <source>
        <dbReference type="Proteomes" id="UP000242561"/>
    </source>
</evidence>
<evidence type="ECO:0000256" key="3">
    <source>
        <dbReference type="PROSITE-ProRule" id="PRU00339"/>
    </source>
</evidence>
<dbReference type="PROSITE" id="PS50005">
    <property type="entry name" value="TPR"/>
    <property type="match status" value="1"/>
</dbReference>
<dbReference type="RefSeq" id="WP_072558366.1">
    <property type="nucleotide sequence ID" value="NZ_CP018154.1"/>
</dbReference>
<evidence type="ECO:0000256" key="1">
    <source>
        <dbReference type="ARBA" id="ARBA00022737"/>
    </source>
</evidence>
<evidence type="ECO:0000256" key="2">
    <source>
        <dbReference type="ARBA" id="ARBA00022803"/>
    </source>
</evidence>
<name>A0A1L3J9C6_9SPHN</name>
<dbReference type="Pfam" id="PF13431">
    <property type="entry name" value="TPR_17"/>
    <property type="match status" value="1"/>
</dbReference>
<dbReference type="InterPro" id="IPR011990">
    <property type="entry name" value="TPR-like_helical_dom_sf"/>
</dbReference>
<gene>
    <name evidence="4" type="ORF">LPB140_01480</name>
</gene>
<reference evidence="4 5" key="1">
    <citation type="submission" date="2016-11" db="EMBL/GenBank/DDBJ databases">
        <title>Sphingorhabdus sp. LPB0140, isolated from marine environment.</title>
        <authorList>
            <person name="Kim E."/>
            <person name="Yi H."/>
        </authorList>
    </citation>
    <scope>NUCLEOTIDE SEQUENCE [LARGE SCALE GENOMIC DNA]</scope>
    <source>
        <strain evidence="4 5">LPB0140</strain>
    </source>
</reference>
<dbReference type="STRING" id="1913578.LPB140_01480"/>
<dbReference type="OrthoDB" id="7259535at2"/>
<dbReference type="PROSITE" id="PS51257">
    <property type="entry name" value="PROKAR_LIPOPROTEIN"/>
    <property type="match status" value="1"/>
</dbReference>
<dbReference type="Gene3D" id="1.25.40.10">
    <property type="entry name" value="Tetratricopeptide repeat domain"/>
    <property type="match status" value="1"/>
</dbReference>
<dbReference type="KEGG" id="sphl:LPB140_01480"/>
<dbReference type="GO" id="GO:0046813">
    <property type="term" value="P:receptor-mediated virion attachment to host cell"/>
    <property type="evidence" value="ECO:0007669"/>
    <property type="project" value="TreeGrafter"/>
</dbReference>
<dbReference type="PANTHER" id="PTHR44858:SF1">
    <property type="entry name" value="UDP-N-ACETYLGLUCOSAMINE--PEPTIDE N-ACETYLGLUCOSAMINYLTRANSFERASE SPINDLY-RELATED"/>
    <property type="match status" value="1"/>
</dbReference>
<protein>
    <submittedName>
        <fullName evidence="4">Uncharacterized protein</fullName>
    </submittedName>
</protein>
<dbReference type="Pfam" id="PF14559">
    <property type="entry name" value="TPR_19"/>
    <property type="match status" value="1"/>
</dbReference>
<feature type="repeat" description="TPR" evidence="3">
    <location>
        <begin position="125"/>
        <end position="158"/>
    </location>
</feature>
<sequence>MNLVRRISLTFLAAASLYGCGAQTDSFNKAQSYFNAGQYASANVELLNAVKQNPDNKDVQILRAKLMIELGDGYAAESAALSARNLGGDPAVISTLLAEAALIQGNVRKSREQVDAAKGAFAMPADEYRLRGELALINKEQDEARSLFQKALEIDPKDAKTLINLGNIYLSAGEIIPAYKTALLAIEAAPQKIGGHILAGRAALQAQQYDRTILHLEDAKKLDANNSLAAFTRAAAFERLGRYDEMAENVALGRKTAPNSPYGQYLDGILEAQKGNYRSAVNLLEAANAQLPGDAVILAWLAESHFNLGNKWQAITAAEKANKLVPNDDYYRKLLDKVKA</sequence>
<keyword evidence="2 3" id="KW-0802">TPR repeat</keyword>